<evidence type="ECO:0000256" key="8">
    <source>
        <dbReference type="SAM" id="Phobius"/>
    </source>
</evidence>
<protein>
    <submittedName>
        <fullName evidence="9">AI-2E family transporter</fullName>
    </submittedName>
</protein>
<comment type="subcellular location">
    <subcellularLocation>
        <location evidence="1">Cell membrane</location>
        <topology evidence="1">Multi-pass membrane protein</topology>
    </subcellularLocation>
</comment>
<evidence type="ECO:0000256" key="3">
    <source>
        <dbReference type="ARBA" id="ARBA00022448"/>
    </source>
</evidence>
<dbReference type="RefSeq" id="WP_121836231.1">
    <property type="nucleotide sequence ID" value="NZ_CP163513.1"/>
</dbReference>
<keyword evidence="5 8" id="KW-0812">Transmembrane</keyword>
<evidence type="ECO:0000313" key="9">
    <source>
        <dbReference type="EMBL" id="RLY01807.1"/>
    </source>
</evidence>
<dbReference type="EMBL" id="RCVM01000022">
    <property type="protein sequence ID" value="RLY01807.1"/>
    <property type="molecule type" value="Genomic_DNA"/>
</dbReference>
<evidence type="ECO:0000256" key="1">
    <source>
        <dbReference type="ARBA" id="ARBA00004651"/>
    </source>
</evidence>
<evidence type="ECO:0000313" key="10">
    <source>
        <dbReference type="Proteomes" id="UP000279194"/>
    </source>
</evidence>
<proteinExistence type="inferred from homology"/>
<dbReference type="GO" id="GO:0005886">
    <property type="term" value="C:plasma membrane"/>
    <property type="evidence" value="ECO:0007669"/>
    <property type="project" value="UniProtKB-SubCell"/>
</dbReference>
<keyword evidence="3" id="KW-0813">Transport</keyword>
<dbReference type="PANTHER" id="PTHR21716">
    <property type="entry name" value="TRANSMEMBRANE PROTEIN"/>
    <property type="match status" value="1"/>
</dbReference>
<feature type="transmembrane region" description="Helical" evidence="8">
    <location>
        <begin position="48"/>
        <end position="69"/>
    </location>
</feature>
<reference evidence="9 10" key="1">
    <citation type="submission" date="2018-10" db="EMBL/GenBank/DDBJ databases">
        <title>Streptococcus hillyeri sp. nov., isolated from equine tracheal sample.</title>
        <authorList>
            <person name="Macfadyen A.C."/>
            <person name="Waller A."/>
            <person name="Paterson G.K."/>
        </authorList>
    </citation>
    <scope>NUCLEOTIDE SEQUENCE [LARGE SCALE GENOMIC DNA]</scope>
    <source>
        <strain evidence="9 10">28462</strain>
    </source>
</reference>
<keyword evidence="10" id="KW-1185">Reference proteome</keyword>
<feature type="transmembrane region" description="Helical" evidence="8">
    <location>
        <begin position="332"/>
        <end position="358"/>
    </location>
</feature>
<dbReference type="Pfam" id="PF01594">
    <property type="entry name" value="AI-2E_transport"/>
    <property type="match status" value="1"/>
</dbReference>
<comment type="similarity">
    <text evidence="2">Belongs to the autoinducer-2 exporter (AI-2E) (TC 2.A.86) family.</text>
</comment>
<dbReference type="PANTHER" id="PTHR21716:SF53">
    <property type="entry name" value="PERMEASE PERM-RELATED"/>
    <property type="match status" value="1"/>
</dbReference>
<evidence type="ECO:0000256" key="4">
    <source>
        <dbReference type="ARBA" id="ARBA00022475"/>
    </source>
</evidence>
<name>A0A3L9DNX1_9STRE</name>
<dbReference type="InterPro" id="IPR002549">
    <property type="entry name" value="AI-2E-like"/>
</dbReference>
<organism evidence="9 10">
    <name type="scientific">Streptococcus hillyeri</name>
    <dbReference type="NCBI Taxonomy" id="2282420"/>
    <lineage>
        <taxon>Bacteria</taxon>
        <taxon>Bacillati</taxon>
        <taxon>Bacillota</taxon>
        <taxon>Bacilli</taxon>
        <taxon>Lactobacillales</taxon>
        <taxon>Streptococcaceae</taxon>
        <taxon>Streptococcus</taxon>
    </lineage>
</organism>
<keyword evidence="7 8" id="KW-0472">Membrane</keyword>
<feature type="transmembrane region" description="Helical" evidence="8">
    <location>
        <begin position="273"/>
        <end position="292"/>
    </location>
</feature>
<comment type="caution">
    <text evidence="9">The sequence shown here is derived from an EMBL/GenBank/DDBJ whole genome shotgun (WGS) entry which is preliminary data.</text>
</comment>
<sequence>MKDDNKFSLSWFFRWFLNNQGVTVLLVMLLVFLNIWVFSHISSLLTPIFSFLAVVSLPLVMSALVYYLLKPAVDWLEGKNFGRVSAIAVVFLGLILFLIWAIAALVPMIETQLTAFITNLPNYIRDVEDQVTLILKDDRLAQFRPQLEGLVTDFSGKALEFAQTFSKNAVDWAGNFAGAVARVTVAIIISPFIIFYMLRDGDTMKDGFVKFLPTTMRETTARILHNVNAQLSGYVQGQVTVALVVGIMFSILFTIIGLPYAVTFGITAGFLNMIPYLGSFLAMVPVVILALVEGPLMLIKVAVVFTIEQTIEGRFVTPLVLGSKLNIHPITIMFILLVSGSAFGVWGVFLGIPVYAAAKVVLAEIFEWYKGVSGLYEEVETQPIVEGDEHAK</sequence>
<feature type="transmembrane region" description="Helical" evidence="8">
    <location>
        <begin position="21"/>
        <end position="42"/>
    </location>
</feature>
<dbReference type="Proteomes" id="UP000279194">
    <property type="component" value="Unassembled WGS sequence"/>
</dbReference>
<feature type="transmembrane region" description="Helical" evidence="8">
    <location>
        <begin position="176"/>
        <end position="198"/>
    </location>
</feature>
<keyword evidence="6 8" id="KW-1133">Transmembrane helix</keyword>
<accession>A0A3L9DNX1</accession>
<dbReference type="OrthoDB" id="9793390at2"/>
<gene>
    <name evidence="9" type="ORF">EAF07_09030</name>
</gene>
<dbReference type="GO" id="GO:0055085">
    <property type="term" value="P:transmembrane transport"/>
    <property type="evidence" value="ECO:0007669"/>
    <property type="project" value="TreeGrafter"/>
</dbReference>
<feature type="transmembrane region" description="Helical" evidence="8">
    <location>
        <begin position="239"/>
        <end position="261"/>
    </location>
</feature>
<evidence type="ECO:0000256" key="7">
    <source>
        <dbReference type="ARBA" id="ARBA00023136"/>
    </source>
</evidence>
<evidence type="ECO:0000256" key="5">
    <source>
        <dbReference type="ARBA" id="ARBA00022692"/>
    </source>
</evidence>
<keyword evidence="4" id="KW-1003">Cell membrane</keyword>
<feature type="transmembrane region" description="Helical" evidence="8">
    <location>
        <begin position="81"/>
        <end position="106"/>
    </location>
</feature>
<evidence type="ECO:0000256" key="2">
    <source>
        <dbReference type="ARBA" id="ARBA00009773"/>
    </source>
</evidence>
<dbReference type="AlphaFoldDB" id="A0A3L9DNX1"/>
<evidence type="ECO:0000256" key="6">
    <source>
        <dbReference type="ARBA" id="ARBA00022989"/>
    </source>
</evidence>